<keyword evidence="3 5" id="KW-0274">FAD</keyword>
<organism evidence="9 10">
    <name type="scientific">Cycloclasticus pugetii</name>
    <dbReference type="NCBI Taxonomy" id="34068"/>
    <lineage>
        <taxon>Bacteria</taxon>
        <taxon>Pseudomonadati</taxon>
        <taxon>Pseudomonadota</taxon>
        <taxon>Gammaproteobacteria</taxon>
        <taxon>Thiotrichales</taxon>
        <taxon>Piscirickettsiaceae</taxon>
        <taxon>Cycloclasticus</taxon>
    </lineage>
</organism>
<dbReference type="InterPro" id="IPR046373">
    <property type="entry name" value="Acyl-CoA_Oxase/DH_mid-dom_sf"/>
</dbReference>
<evidence type="ECO:0000256" key="1">
    <source>
        <dbReference type="ARBA" id="ARBA00001974"/>
    </source>
</evidence>
<evidence type="ECO:0000313" key="9">
    <source>
        <dbReference type="EMBL" id="EPD13381.1"/>
    </source>
</evidence>
<dbReference type="GO" id="GO:0003995">
    <property type="term" value="F:acyl-CoA dehydrogenase activity"/>
    <property type="evidence" value="ECO:0007669"/>
    <property type="project" value="InterPro"/>
</dbReference>
<proteinExistence type="inferred from homology"/>
<feature type="domain" description="Acyl-CoA dehydrogenase/oxidase N-terminal" evidence="8">
    <location>
        <begin position="13"/>
        <end position="124"/>
    </location>
</feature>
<evidence type="ECO:0000313" key="10">
    <source>
        <dbReference type="Proteomes" id="UP000015462"/>
    </source>
</evidence>
<dbReference type="Gene3D" id="1.10.540.10">
    <property type="entry name" value="Acyl-CoA dehydrogenase/oxidase, N-terminal domain"/>
    <property type="match status" value="1"/>
</dbReference>
<dbReference type="EMBL" id="ASHL01000003">
    <property type="protein sequence ID" value="EPD13381.1"/>
    <property type="molecule type" value="Genomic_DNA"/>
</dbReference>
<evidence type="ECO:0000256" key="5">
    <source>
        <dbReference type="RuleBase" id="RU362125"/>
    </source>
</evidence>
<dbReference type="PANTHER" id="PTHR43292:SF4">
    <property type="entry name" value="ACYL-COA DEHYDROGENASE FADE34"/>
    <property type="match status" value="1"/>
</dbReference>
<dbReference type="InterPro" id="IPR037069">
    <property type="entry name" value="AcylCoA_DH/ox_N_sf"/>
</dbReference>
<comment type="cofactor">
    <cofactor evidence="1 5">
        <name>FAD</name>
        <dbReference type="ChEBI" id="CHEBI:57692"/>
    </cofactor>
</comment>
<dbReference type="InterPro" id="IPR009100">
    <property type="entry name" value="AcylCoA_DH/oxidase_NM_dom_sf"/>
</dbReference>
<evidence type="ECO:0000256" key="3">
    <source>
        <dbReference type="ARBA" id="ARBA00022827"/>
    </source>
</evidence>
<sequence>MKKLNFKPLLTGEKEAALRNEVRSFLKNYGAFNVSNIIDSWSICDPELSRALAAKGWLGMTWPTEYGGGGRSYLERYVVIEELLAAGAPVGAHWVADRQSGPLLLRFGTEEQRQHFLPKIVKGECFFAIGMSEPNSGSDLASIKTRAQKVEGGWLINGSKIWTSWAHVCHQMITLCRTAPVSDDRHHGMSQLIVDLKHEGITVRPIVTLAGEAHFNEIFFDDVFVPDNRLVGKVNEGWSQVVAELAFERSGPERFLSSYQLLEAAIKELRDANLTHQAEPVIGQFVARLMVLRQMSLSVANQLQEGKLPVNEASVVKDLGTSFEQELPEAMRLILATEARPTANGGVARLLSESILKAPSFSLRGGTREILRGIIARGLGLR</sequence>
<dbReference type="Pfam" id="PF02771">
    <property type="entry name" value="Acyl-CoA_dh_N"/>
    <property type="match status" value="1"/>
</dbReference>
<evidence type="ECO:0000256" key="4">
    <source>
        <dbReference type="ARBA" id="ARBA00023002"/>
    </source>
</evidence>
<evidence type="ECO:0000259" key="7">
    <source>
        <dbReference type="Pfam" id="PF02770"/>
    </source>
</evidence>
<gene>
    <name evidence="9" type="ORF">L196_04996</name>
</gene>
<dbReference type="InterPro" id="IPR009075">
    <property type="entry name" value="AcylCo_DH/oxidase_C"/>
</dbReference>
<evidence type="ECO:0000256" key="2">
    <source>
        <dbReference type="ARBA" id="ARBA00022630"/>
    </source>
</evidence>
<dbReference type="Pfam" id="PF02770">
    <property type="entry name" value="Acyl-CoA_dh_M"/>
    <property type="match status" value="1"/>
</dbReference>
<protein>
    <submittedName>
        <fullName evidence="9">Acyl-CoA dehydrogenase</fullName>
    </submittedName>
</protein>
<keyword evidence="2 5" id="KW-0285">Flavoprotein</keyword>
<dbReference type="AlphaFoldDB" id="A0AB33Z2D8"/>
<name>A0AB33Z2D8_9GAMM</name>
<feature type="domain" description="Acyl-CoA oxidase/dehydrogenase middle" evidence="7">
    <location>
        <begin position="128"/>
        <end position="223"/>
    </location>
</feature>
<keyword evidence="10" id="KW-1185">Reference proteome</keyword>
<comment type="similarity">
    <text evidence="5">Belongs to the acyl-CoA dehydrogenase family.</text>
</comment>
<comment type="caution">
    <text evidence="9">The sequence shown here is derived from an EMBL/GenBank/DDBJ whole genome shotgun (WGS) entry which is preliminary data.</text>
</comment>
<dbReference type="Gene3D" id="2.40.110.10">
    <property type="entry name" value="Butyryl-CoA Dehydrogenase, subunit A, domain 2"/>
    <property type="match status" value="1"/>
</dbReference>
<dbReference type="PANTHER" id="PTHR43292">
    <property type="entry name" value="ACYL-COA DEHYDROGENASE"/>
    <property type="match status" value="1"/>
</dbReference>
<dbReference type="SUPFAM" id="SSF56645">
    <property type="entry name" value="Acyl-CoA dehydrogenase NM domain-like"/>
    <property type="match status" value="1"/>
</dbReference>
<dbReference type="InterPro" id="IPR052161">
    <property type="entry name" value="Mycobact_Acyl-CoA_DH"/>
</dbReference>
<dbReference type="InterPro" id="IPR006091">
    <property type="entry name" value="Acyl-CoA_Oxase/DH_mid-dom"/>
</dbReference>
<dbReference type="InterPro" id="IPR006089">
    <property type="entry name" value="Acyl-CoA_DH_CS"/>
</dbReference>
<dbReference type="GO" id="GO:0005886">
    <property type="term" value="C:plasma membrane"/>
    <property type="evidence" value="ECO:0007669"/>
    <property type="project" value="TreeGrafter"/>
</dbReference>
<dbReference type="Proteomes" id="UP000015462">
    <property type="component" value="Unassembled WGS sequence"/>
</dbReference>
<dbReference type="GO" id="GO:0050660">
    <property type="term" value="F:flavin adenine dinucleotide binding"/>
    <property type="evidence" value="ECO:0007669"/>
    <property type="project" value="InterPro"/>
</dbReference>
<dbReference type="RefSeq" id="WP_016390171.1">
    <property type="nucleotide sequence ID" value="NZ_KE646806.1"/>
</dbReference>
<dbReference type="PROSITE" id="PS00072">
    <property type="entry name" value="ACYL_COA_DH_1"/>
    <property type="match status" value="1"/>
</dbReference>
<keyword evidence="4 5" id="KW-0560">Oxidoreductase</keyword>
<accession>A0AB33Z2D8</accession>
<evidence type="ECO:0000259" key="8">
    <source>
        <dbReference type="Pfam" id="PF02771"/>
    </source>
</evidence>
<dbReference type="Gene3D" id="1.20.140.10">
    <property type="entry name" value="Butyryl-CoA Dehydrogenase, subunit A, domain 3"/>
    <property type="match status" value="1"/>
</dbReference>
<dbReference type="InterPro" id="IPR013786">
    <property type="entry name" value="AcylCoA_DH/ox_N"/>
</dbReference>
<reference evidence="9 10" key="1">
    <citation type="journal article" date="2013" name="Genome Announc.">
        <title>Genome Sequence of the Pyrene- and Fluoranthene-Degrading Bacterium Cycloclasticus sp. Strain PY97M.</title>
        <authorList>
            <person name="Cui Z."/>
            <person name="Xu G."/>
            <person name="Li Q."/>
            <person name="Gao W."/>
            <person name="Zheng L."/>
        </authorList>
    </citation>
    <scope>NUCLEOTIDE SEQUENCE [LARGE SCALE GENOMIC DNA]</scope>
    <source>
        <strain evidence="9 10">PY97M</strain>
    </source>
</reference>
<evidence type="ECO:0000259" key="6">
    <source>
        <dbReference type="Pfam" id="PF00441"/>
    </source>
</evidence>
<dbReference type="Pfam" id="PF00441">
    <property type="entry name" value="Acyl-CoA_dh_1"/>
    <property type="match status" value="1"/>
</dbReference>
<feature type="domain" description="Acyl-CoA dehydrogenase/oxidase C-terminal" evidence="6">
    <location>
        <begin position="282"/>
        <end position="379"/>
    </location>
</feature>
<dbReference type="FunFam" id="2.40.110.10:FF:000011">
    <property type="entry name" value="Acyl-CoA dehydrogenase FadE34"/>
    <property type="match status" value="1"/>
</dbReference>